<comment type="caution">
    <text evidence="2">The sequence shown here is derived from an EMBL/GenBank/DDBJ whole genome shotgun (WGS) entry which is preliminary data.</text>
</comment>
<keyword evidence="3" id="KW-1185">Reference proteome</keyword>
<proteinExistence type="predicted"/>
<dbReference type="InterPro" id="IPR007563">
    <property type="entry name" value="DUF554"/>
</dbReference>
<evidence type="ECO:0000313" key="2">
    <source>
        <dbReference type="EMBL" id="TSJ63436.1"/>
    </source>
</evidence>
<evidence type="ECO:0000313" key="3">
    <source>
        <dbReference type="Proteomes" id="UP000316425"/>
    </source>
</evidence>
<dbReference type="PANTHER" id="PTHR36111:SF2">
    <property type="entry name" value="INNER MEMBRANE PROTEIN"/>
    <property type="match status" value="1"/>
</dbReference>
<dbReference type="PANTHER" id="PTHR36111">
    <property type="entry name" value="INNER MEMBRANE PROTEIN-RELATED"/>
    <property type="match status" value="1"/>
</dbReference>
<gene>
    <name evidence="2" type="ORF">FPQ13_09450</name>
</gene>
<keyword evidence="1" id="KW-0812">Transmembrane</keyword>
<feature type="transmembrane region" description="Helical" evidence="1">
    <location>
        <begin position="6"/>
        <end position="26"/>
    </location>
</feature>
<evidence type="ECO:0000256" key="1">
    <source>
        <dbReference type="SAM" id="Phobius"/>
    </source>
</evidence>
<reference evidence="2 3" key="1">
    <citation type="submission" date="2019-07" db="EMBL/GenBank/DDBJ databases">
        <title>Allobacillus sp. nov. SKP isolated from shrimp paste of Euphausiacea.</title>
        <authorList>
            <person name="Kanchanasin P."/>
            <person name="Tanasupawat S."/>
            <person name="Shi W."/>
            <person name="Wu L."/>
            <person name="Ma J."/>
        </authorList>
    </citation>
    <scope>NUCLEOTIDE SEQUENCE [LARGE SCALE GENOMIC DNA]</scope>
    <source>
        <strain evidence="2 3">SKP4-8</strain>
    </source>
</reference>
<organism evidence="2 3">
    <name type="scientific">Allobacillus salarius</name>
    <dbReference type="NCBI Taxonomy" id="1955272"/>
    <lineage>
        <taxon>Bacteria</taxon>
        <taxon>Bacillati</taxon>
        <taxon>Bacillota</taxon>
        <taxon>Bacilli</taxon>
        <taxon>Bacillales</taxon>
        <taxon>Bacillaceae</taxon>
        <taxon>Allobacillus</taxon>
    </lineage>
</organism>
<sequence length="239" mass="25799">MELAGVIVNGFGIALGTLFGLFFNKINERIKETIMAGIGLTVIVLGFSMGLESDRTIVILLSLLFGALIGEGIDLDEKLNRIGAHLEVRFKKEGKESNIAEGFVTASLIFCVGALAVIGPLDSGIHGNHEILYTKSILDGFTALVLTTTLGFGVIFSIVPVVLYEGVIALFATQIDRFFSESFFNLFIEDMTATGGLLIVAIGLNLLNVTRIRVANLLPSLVIVGVVLFIYLQVQQWFA</sequence>
<feature type="transmembrane region" description="Helical" evidence="1">
    <location>
        <begin position="33"/>
        <end position="51"/>
    </location>
</feature>
<dbReference type="AlphaFoldDB" id="A0A556PGC3"/>
<accession>A0A556PGC3</accession>
<name>A0A556PGC3_9BACI</name>
<dbReference type="EMBL" id="VMHE01000017">
    <property type="protein sequence ID" value="TSJ63436.1"/>
    <property type="molecule type" value="Genomic_DNA"/>
</dbReference>
<dbReference type="Pfam" id="PF04474">
    <property type="entry name" value="DUF554"/>
    <property type="match status" value="1"/>
</dbReference>
<dbReference type="OrthoDB" id="9797976at2"/>
<keyword evidence="1" id="KW-1133">Transmembrane helix</keyword>
<feature type="transmembrane region" description="Helical" evidence="1">
    <location>
        <begin position="141"/>
        <end position="171"/>
    </location>
</feature>
<feature type="transmembrane region" description="Helical" evidence="1">
    <location>
        <begin position="183"/>
        <end position="206"/>
    </location>
</feature>
<protein>
    <submittedName>
        <fullName evidence="2">DUF554 domain-containing protein</fullName>
    </submittedName>
</protein>
<feature type="transmembrane region" description="Helical" evidence="1">
    <location>
        <begin position="99"/>
        <end position="121"/>
    </location>
</feature>
<feature type="transmembrane region" description="Helical" evidence="1">
    <location>
        <begin position="212"/>
        <end position="232"/>
    </location>
</feature>
<dbReference type="RefSeq" id="WP_144089116.1">
    <property type="nucleotide sequence ID" value="NZ_VMHE01000017.1"/>
</dbReference>
<feature type="transmembrane region" description="Helical" evidence="1">
    <location>
        <begin position="57"/>
        <end position="75"/>
    </location>
</feature>
<dbReference type="Proteomes" id="UP000316425">
    <property type="component" value="Unassembled WGS sequence"/>
</dbReference>
<keyword evidence="1" id="KW-0472">Membrane</keyword>